<dbReference type="EMBL" id="GBXM01093103">
    <property type="protein sequence ID" value="JAH15474.1"/>
    <property type="molecule type" value="Transcribed_RNA"/>
</dbReference>
<reference evidence="1" key="2">
    <citation type="journal article" date="2015" name="Fish Shellfish Immunol.">
        <title>Early steps in the European eel (Anguilla anguilla)-Vibrio vulnificus interaction in the gills: Role of the RtxA13 toxin.</title>
        <authorList>
            <person name="Callol A."/>
            <person name="Pajuelo D."/>
            <person name="Ebbesson L."/>
            <person name="Teles M."/>
            <person name="MacKenzie S."/>
            <person name="Amaro C."/>
        </authorList>
    </citation>
    <scope>NUCLEOTIDE SEQUENCE</scope>
</reference>
<accession>A0A0E9QFB3</accession>
<name>A0A0E9QFB3_ANGAN</name>
<reference evidence="1" key="1">
    <citation type="submission" date="2014-11" db="EMBL/GenBank/DDBJ databases">
        <authorList>
            <person name="Amaro Gonzalez C."/>
        </authorList>
    </citation>
    <scope>NUCLEOTIDE SEQUENCE</scope>
</reference>
<sequence length="34" mass="4099">MERLEHKRDEQLDDKHHPGLWKAVMRTFSLPSPL</sequence>
<evidence type="ECO:0000313" key="1">
    <source>
        <dbReference type="EMBL" id="JAH15474.1"/>
    </source>
</evidence>
<organism evidence="1">
    <name type="scientific">Anguilla anguilla</name>
    <name type="common">European freshwater eel</name>
    <name type="synonym">Muraena anguilla</name>
    <dbReference type="NCBI Taxonomy" id="7936"/>
    <lineage>
        <taxon>Eukaryota</taxon>
        <taxon>Metazoa</taxon>
        <taxon>Chordata</taxon>
        <taxon>Craniata</taxon>
        <taxon>Vertebrata</taxon>
        <taxon>Euteleostomi</taxon>
        <taxon>Actinopterygii</taxon>
        <taxon>Neopterygii</taxon>
        <taxon>Teleostei</taxon>
        <taxon>Anguilliformes</taxon>
        <taxon>Anguillidae</taxon>
        <taxon>Anguilla</taxon>
    </lineage>
</organism>
<proteinExistence type="predicted"/>
<protein>
    <submittedName>
        <fullName evidence="1">Uncharacterized protein</fullName>
    </submittedName>
</protein>
<dbReference type="AlphaFoldDB" id="A0A0E9QFB3"/>